<dbReference type="InterPro" id="IPR036047">
    <property type="entry name" value="F-box-like_dom_sf"/>
</dbReference>
<proteinExistence type="predicted"/>
<accession>A0A1J1IWY0</accession>
<gene>
    <name evidence="1" type="ORF">CLUMA_CG016603</name>
</gene>
<keyword evidence="2" id="KW-1185">Reference proteome</keyword>
<dbReference type="SUPFAM" id="SSF81383">
    <property type="entry name" value="F-box domain"/>
    <property type="match status" value="1"/>
</dbReference>
<protein>
    <submittedName>
        <fullName evidence="1">CLUMA_CG016603, isoform A</fullName>
    </submittedName>
</protein>
<dbReference type="OrthoDB" id="61124at2759"/>
<sequence>MDPFGILVADVHDLIFQHFNATDVIKSSLVSKLWFKTIGSSSECMQHIWLNIDNPSTQINVLERSARKYENFRIQPGSRAKLAKVINKFRPKIAMITDNHNEEIEHEDYVQFMMSMAPTIEQLHPGEASTTKPAKYKAINFPKLKELQLTVVDRSAFSIFLGSNPKLTKVLLSFSAEVLTEFLVPTNIIHDFLRENRQIESLWLCEIDCTFQSDLTQNIHLDLKTFAFGKTSSSFTDKVKANFVKFVKYQKSLEWLKVLCLQDIEVFLDLWSDGSFKKLFIMECSFKGAMCNRVLPINQTIEEINFYLNPSCHVLTFLRATPNLKSFKIRQLSKQILQFSIVNLPKLESIQFQSIEKGVTCFYKQLKTSTSDDMNLQINLEEMDFYEFVGRDATF</sequence>
<organism evidence="1 2">
    <name type="scientific">Clunio marinus</name>
    <dbReference type="NCBI Taxonomy" id="568069"/>
    <lineage>
        <taxon>Eukaryota</taxon>
        <taxon>Metazoa</taxon>
        <taxon>Ecdysozoa</taxon>
        <taxon>Arthropoda</taxon>
        <taxon>Hexapoda</taxon>
        <taxon>Insecta</taxon>
        <taxon>Pterygota</taxon>
        <taxon>Neoptera</taxon>
        <taxon>Endopterygota</taxon>
        <taxon>Diptera</taxon>
        <taxon>Nematocera</taxon>
        <taxon>Chironomoidea</taxon>
        <taxon>Chironomidae</taxon>
        <taxon>Clunio</taxon>
    </lineage>
</organism>
<reference evidence="1 2" key="1">
    <citation type="submission" date="2015-04" db="EMBL/GenBank/DDBJ databases">
        <authorList>
            <person name="Syromyatnikov M.Y."/>
            <person name="Popov V.N."/>
        </authorList>
    </citation>
    <scope>NUCLEOTIDE SEQUENCE [LARGE SCALE GENOMIC DNA]</scope>
</reference>
<dbReference type="EMBL" id="CVRI01000059">
    <property type="protein sequence ID" value="CRL03670.1"/>
    <property type="molecule type" value="Genomic_DNA"/>
</dbReference>
<dbReference type="AlphaFoldDB" id="A0A1J1IWY0"/>
<name>A0A1J1IWY0_9DIPT</name>
<dbReference type="Proteomes" id="UP000183832">
    <property type="component" value="Unassembled WGS sequence"/>
</dbReference>
<evidence type="ECO:0000313" key="2">
    <source>
        <dbReference type="Proteomes" id="UP000183832"/>
    </source>
</evidence>
<evidence type="ECO:0000313" key="1">
    <source>
        <dbReference type="EMBL" id="CRL03670.1"/>
    </source>
</evidence>